<keyword evidence="1" id="KW-0808">Transferase</keyword>
<evidence type="ECO:0000259" key="4">
    <source>
        <dbReference type="Pfam" id="PF13657"/>
    </source>
</evidence>
<protein>
    <recommendedName>
        <fullName evidence="6">Toxin HigB / Protein kinase domain of HipA</fullName>
    </recommendedName>
</protein>
<dbReference type="Pfam" id="PF13657">
    <property type="entry name" value="Couple_hipA"/>
    <property type="match status" value="1"/>
</dbReference>
<dbReference type="NCBIfam" id="TIGR03071">
    <property type="entry name" value="couple_hipA"/>
    <property type="match status" value="1"/>
</dbReference>
<gene>
    <name evidence="5" type="ORF">MNBD_UNCLBAC01-745</name>
</gene>
<dbReference type="AlphaFoldDB" id="A0A3B1D9F4"/>
<sequence length="403" mass="45149">MANLLWGNVYYKDIFSGCLREEPGERISFTYDSSYIDAGYPAIAHTLPLQKNAHINNVGLHPFFDNLVSEGWLEQAQSRLLGKRAASRFELLLAFGFDCAGAVSIIDPDPSGGLTKAMLDMEDAKEMALFTSRASLSGIQPKLAIIEKNGKFYSARINEVSTHIAKFSSPGHTDLIENEYLSTLAFRFLLPDDNVVEQRILSIEGINEPALLIKRFDRSPEERIHFEEFNQLLNRRSKEKYEGAHKDMAQFIRHTKGCVPTQIYQLYKRILAGLLLGNTDMHFKNFAMFHTSAGLRLTPSYDQVAAALYGYKTVALALGGSHNVLLAALKPRNIIKLGEEFELSSGAINMAVRELEKNIEAAKQVIFESKLGKAHFKNSLIKLMEKRWNGTFALIGQSLSKKP</sequence>
<evidence type="ECO:0008006" key="6">
    <source>
        <dbReference type="Google" id="ProtNLM"/>
    </source>
</evidence>
<evidence type="ECO:0000259" key="3">
    <source>
        <dbReference type="Pfam" id="PF07804"/>
    </source>
</evidence>
<dbReference type="Pfam" id="PF07804">
    <property type="entry name" value="HipA_C"/>
    <property type="match status" value="1"/>
</dbReference>
<dbReference type="Gene3D" id="1.10.1070.20">
    <property type="match status" value="1"/>
</dbReference>
<proteinExistence type="predicted"/>
<dbReference type="GO" id="GO:0005829">
    <property type="term" value="C:cytosol"/>
    <property type="evidence" value="ECO:0007669"/>
    <property type="project" value="TreeGrafter"/>
</dbReference>
<feature type="domain" description="HipA-like C-terminal" evidence="3">
    <location>
        <begin position="135"/>
        <end position="360"/>
    </location>
</feature>
<dbReference type="InterPro" id="IPR052028">
    <property type="entry name" value="HipA_Ser/Thr_kinase"/>
</dbReference>
<dbReference type="InterPro" id="IPR017508">
    <property type="entry name" value="HipA_N1"/>
</dbReference>
<dbReference type="EMBL" id="UOGJ01000056">
    <property type="protein sequence ID" value="VAX35471.1"/>
    <property type="molecule type" value="Genomic_DNA"/>
</dbReference>
<dbReference type="InterPro" id="IPR012893">
    <property type="entry name" value="HipA-like_C"/>
</dbReference>
<dbReference type="PANTHER" id="PTHR37419:SF1">
    <property type="entry name" value="SERINE_THREONINE-PROTEIN KINASE TOXIN HIPA"/>
    <property type="match status" value="1"/>
</dbReference>
<evidence type="ECO:0000256" key="2">
    <source>
        <dbReference type="ARBA" id="ARBA00022777"/>
    </source>
</evidence>
<accession>A0A3B1D9F4</accession>
<evidence type="ECO:0000313" key="5">
    <source>
        <dbReference type="EMBL" id="VAX35471.1"/>
    </source>
</evidence>
<dbReference type="GO" id="GO:0004674">
    <property type="term" value="F:protein serine/threonine kinase activity"/>
    <property type="evidence" value="ECO:0007669"/>
    <property type="project" value="TreeGrafter"/>
</dbReference>
<feature type="domain" description="HipA N-terminal subdomain 1" evidence="4">
    <location>
        <begin position="8"/>
        <end position="105"/>
    </location>
</feature>
<evidence type="ECO:0000256" key="1">
    <source>
        <dbReference type="ARBA" id="ARBA00022679"/>
    </source>
</evidence>
<keyword evidence="2" id="KW-0418">Kinase</keyword>
<organism evidence="5">
    <name type="scientific">hydrothermal vent metagenome</name>
    <dbReference type="NCBI Taxonomy" id="652676"/>
    <lineage>
        <taxon>unclassified sequences</taxon>
        <taxon>metagenomes</taxon>
        <taxon>ecological metagenomes</taxon>
    </lineage>
</organism>
<reference evidence="5" key="1">
    <citation type="submission" date="2018-06" db="EMBL/GenBank/DDBJ databases">
        <authorList>
            <person name="Zhirakovskaya E."/>
        </authorList>
    </citation>
    <scope>NUCLEOTIDE SEQUENCE</scope>
</reference>
<name>A0A3B1D9F4_9ZZZZ</name>
<dbReference type="PANTHER" id="PTHR37419">
    <property type="entry name" value="SERINE/THREONINE-PROTEIN KINASE TOXIN HIPA"/>
    <property type="match status" value="1"/>
</dbReference>